<comment type="caution">
    <text evidence="2">The sequence shown here is derived from an EMBL/GenBank/DDBJ whole genome shotgun (WGS) entry which is preliminary data.</text>
</comment>
<accession>A0AAV7SGI0</accession>
<evidence type="ECO:0000313" key="3">
    <source>
        <dbReference type="Proteomes" id="UP001066276"/>
    </source>
</evidence>
<name>A0AAV7SGI0_PLEWA</name>
<organism evidence="2 3">
    <name type="scientific">Pleurodeles waltl</name>
    <name type="common">Iberian ribbed newt</name>
    <dbReference type="NCBI Taxonomy" id="8319"/>
    <lineage>
        <taxon>Eukaryota</taxon>
        <taxon>Metazoa</taxon>
        <taxon>Chordata</taxon>
        <taxon>Craniata</taxon>
        <taxon>Vertebrata</taxon>
        <taxon>Euteleostomi</taxon>
        <taxon>Amphibia</taxon>
        <taxon>Batrachia</taxon>
        <taxon>Caudata</taxon>
        <taxon>Salamandroidea</taxon>
        <taxon>Salamandridae</taxon>
        <taxon>Pleurodelinae</taxon>
        <taxon>Pleurodeles</taxon>
    </lineage>
</organism>
<feature type="region of interest" description="Disordered" evidence="1">
    <location>
        <begin position="1"/>
        <end position="34"/>
    </location>
</feature>
<reference evidence="2" key="1">
    <citation type="journal article" date="2022" name="bioRxiv">
        <title>Sequencing and chromosome-scale assembly of the giantPleurodeles waltlgenome.</title>
        <authorList>
            <person name="Brown T."/>
            <person name="Elewa A."/>
            <person name="Iarovenko S."/>
            <person name="Subramanian E."/>
            <person name="Araus A.J."/>
            <person name="Petzold A."/>
            <person name="Susuki M."/>
            <person name="Suzuki K.-i.T."/>
            <person name="Hayashi T."/>
            <person name="Toyoda A."/>
            <person name="Oliveira C."/>
            <person name="Osipova E."/>
            <person name="Leigh N.D."/>
            <person name="Simon A."/>
            <person name="Yun M.H."/>
        </authorList>
    </citation>
    <scope>NUCLEOTIDE SEQUENCE</scope>
    <source>
        <strain evidence="2">20211129_DDA</strain>
        <tissue evidence="2">Liver</tissue>
    </source>
</reference>
<keyword evidence="3" id="KW-1185">Reference proteome</keyword>
<dbReference type="AlphaFoldDB" id="A0AAV7SGI0"/>
<feature type="compositionally biased region" description="Basic and acidic residues" evidence="1">
    <location>
        <begin position="7"/>
        <end position="20"/>
    </location>
</feature>
<proteinExistence type="predicted"/>
<sequence length="71" mass="8156">MGSGDPLSRDGRGNPREREGPLGPDCGAGTDPRWNRTTQRWFLSRVSLDSRILLETRHKRTVGGERLRRRR</sequence>
<gene>
    <name evidence="2" type="ORF">NDU88_003645</name>
</gene>
<evidence type="ECO:0000256" key="1">
    <source>
        <dbReference type="SAM" id="MobiDB-lite"/>
    </source>
</evidence>
<dbReference type="EMBL" id="JANPWB010000008">
    <property type="protein sequence ID" value="KAJ1163182.1"/>
    <property type="molecule type" value="Genomic_DNA"/>
</dbReference>
<dbReference type="Proteomes" id="UP001066276">
    <property type="component" value="Chromosome 4_2"/>
</dbReference>
<evidence type="ECO:0000313" key="2">
    <source>
        <dbReference type="EMBL" id="KAJ1163182.1"/>
    </source>
</evidence>
<protein>
    <submittedName>
        <fullName evidence="2">Uncharacterized protein</fullName>
    </submittedName>
</protein>